<dbReference type="EMBL" id="JAXOVC010000005">
    <property type="protein sequence ID" value="KAK4501181.1"/>
    <property type="molecule type" value="Genomic_DNA"/>
</dbReference>
<evidence type="ECO:0000256" key="1">
    <source>
        <dbReference type="SAM" id="SignalP"/>
    </source>
</evidence>
<keyword evidence="3" id="KW-1185">Reference proteome</keyword>
<sequence>MVCTQSLAVVASLFATFSHATPVVQEKRQGTGIAIFASIFKNALAGAIQGEQPTCVDGFAGTDPVYYNIGTDGNGNYYLACWQNVSDTMPWTQTEIDVANCLTNLHYEQASVCISVAGSECDLNGYVANGGRQQMMHTLIAAGGSDGAAQLSAQDSTTIQAAIRSLEGQNVKGTGGSGPDFYAVTDESATKAVDYASQLSVNWIGEDEC</sequence>
<evidence type="ECO:0000313" key="3">
    <source>
        <dbReference type="Proteomes" id="UP001305779"/>
    </source>
</evidence>
<comment type="caution">
    <text evidence="2">The sequence shown here is derived from an EMBL/GenBank/DDBJ whole genome shotgun (WGS) entry which is preliminary data.</text>
</comment>
<keyword evidence="1" id="KW-0732">Signal</keyword>
<gene>
    <name evidence="2" type="ORF">PRZ48_006987</name>
</gene>
<evidence type="ECO:0000313" key="2">
    <source>
        <dbReference type="EMBL" id="KAK4501181.1"/>
    </source>
</evidence>
<feature type="chain" id="PRO_5046419530" evidence="1">
    <location>
        <begin position="21"/>
        <end position="209"/>
    </location>
</feature>
<reference evidence="2 3" key="1">
    <citation type="journal article" date="2023" name="G3 (Bethesda)">
        <title>A chromosome-level genome assembly of Zasmidium syzygii isolated from banana leaves.</title>
        <authorList>
            <person name="van Westerhoven A.C."/>
            <person name="Mehrabi R."/>
            <person name="Talebi R."/>
            <person name="Steentjes M.B.F."/>
            <person name="Corcolon B."/>
            <person name="Chong P.A."/>
            <person name="Kema G.H.J."/>
            <person name="Seidl M.F."/>
        </authorList>
    </citation>
    <scope>NUCLEOTIDE SEQUENCE [LARGE SCALE GENOMIC DNA]</scope>
    <source>
        <strain evidence="2 3">P124</strain>
    </source>
</reference>
<accession>A0ABR0EI36</accession>
<protein>
    <submittedName>
        <fullName evidence="2">Uncharacterized protein</fullName>
    </submittedName>
</protein>
<proteinExistence type="predicted"/>
<name>A0ABR0EI36_ZASCE</name>
<organism evidence="2 3">
    <name type="scientific">Zasmidium cellare</name>
    <name type="common">Wine cellar mold</name>
    <name type="synonym">Racodium cellare</name>
    <dbReference type="NCBI Taxonomy" id="395010"/>
    <lineage>
        <taxon>Eukaryota</taxon>
        <taxon>Fungi</taxon>
        <taxon>Dikarya</taxon>
        <taxon>Ascomycota</taxon>
        <taxon>Pezizomycotina</taxon>
        <taxon>Dothideomycetes</taxon>
        <taxon>Dothideomycetidae</taxon>
        <taxon>Mycosphaerellales</taxon>
        <taxon>Mycosphaerellaceae</taxon>
        <taxon>Zasmidium</taxon>
    </lineage>
</organism>
<feature type="signal peptide" evidence="1">
    <location>
        <begin position="1"/>
        <end position="20"/>
    </location>
</feature>
<dbReference type="Proteomes" id="UP001305779">
    <property type="component" value="Unassembled WGS sequence"/>
</dbReference>